<dbReference type="SMART" id="SM00028">
    <property type="entry name" value="TPR"/>
    <property type="match status" value="6"/>
</dbReference>
<feature type="repeat" description="TPR" evidence="3">
    <location>
        <begin position="84"/>
        <end position="117"/>
    </location>
</feature>
<dbReference type="Proteomes" id="UP000471633">
    <property type="component" value="Unassembled WGS sequence"/>
</dbReference>
<evidence type="ECO:0000313" key="6">
    <source>
        <dbReference type="Proteomes" id="UP000471633"/>
    </source>
</evidence>
<comment type="caution">
    <text evidence="5">The sequence shown here is derived from an EMBL/GenBank/DDBJ whole genome shotgun (WGS) entry which is preliminary data.</text>
</comment>
<name>A0A922IM73_SCHHA</name>
<gene>
    <name evidence="5" type="primary">NAA15_1</name>
    <name evidence="5" type="ORF">MS3_00007459</name>
</gene>
<dbReference type="SUPFAM" id="SSF48452">
    <property type="entry name" value="TPR-like"/>
    <property type="match status" value="2"/>
</dbReference>
<dbReference type="Gene3D" id="1.25.40.1010">
    <property type="match status" value="1"/>
</dbReference>
<evidence type="ECO:0000313" key="5">
    <source>
        <dbReference type="EMBL" id="KAH9582836.1"/>
    </source>
</evidence>
<sequence>MSKQASTYTLPPKELSIFKRVVKYYDQKQYKNGLKYAKQILSNPKFSEHGETLAMKGILLNCLGKKDEAREYVKRGLKANITSFVCWHIYGLIHKSDHKYEEAIKCYLQALKLDNENLQVLRDLSVLQMQLRDYEGCRDIRYKLLLLRPSQKASWIGYALIHHLLGNYEIALTVINEFKKGQSEIPQFDYEHSELLLYQAMIMLEAGKENAALEHLNQYSNEIVDKISLLEMKAQLHLKLGQYEEAVECSWSLIDRNQENSLYLELLAQANTALVSGIIDANTETTKKTYESVIARYPQSRLSRRLILNYCSGDEFLQRLDAYLKPYIRKGVPPLFIQLVGLLNDSKKLSAFESLLTKYRNSMSAIGSLDAQESNEKEAPTTDVWLNYLLAQYYNFKRKYQEAIEIIDSQLLSTPTLVDFYVLKADVFHDAGDYITASRWMEEAQSLDTADRFINARCTKFMVEAHRLEDATNMASKFTRGNTSPKEYLSEMQCMWFLLDNARALKEMGRFGDALKLCHEVQQHYRNILDDQLDFHSYCLRKVTLRSYVETLRLEDRLRDHQSYFDTAQLAVEIYLQLYSQPLDSIDESPHGENDGMSSSEAKKLRNKQRKAAKRAEAEAARARAEQERREQAARSRQPASEEANADNPSMGENDLDANLLARPEDPLEEASKFLLPLLDLSPKIIEAYCLAFEVYERKRKFLLMLKWISRGVQLTNSRDNPWFHECCVRFLLQLHSRGKSDDIVGKVLTSEVPKLFSEWPENISFVQEYNKRFNHRNQDTYPHVFRYTLCQCLIDPQHRDNYLSKIPLPNDNFKGVTWQECRTCLDILRRGQWTLLGRCDPSVIEKYRCACNEYFPMANAFLTTSQIDILRQNMIEAANSSAISGVFLTPNDKDQLSELNTDHGSKLSNEFSRLTTEPMVNGDLKDSTSWIPQSCKQVTVTNKATDIVV</sequence>
<organism evidence="5 6">
    <name type="scientific">Schistosoma haematobium</name>
    <name type="common">Blood fluke</name>
    <dbReference type="NCBI Taxonomy" id="6185"/>
    <lineage>
        <taxon>Eukaryota</taxon>
        <taxon>Metazoa</taxon>
        <taxon>Spiralia</taxon>
        <taxon>Lophotrochozoa</taxon>
        <taxon>Platyhelminthes</taxon>
        <taxon>Trematoda</taxon>
        <taxon>Digenea</taxon>
        <taxon>Strigeidida</taxon>
        <taxon>Schistosomatoidea</taxon>
        <taxon>Schistosomatidae</taxon>
        <taxon>Schistosoma</taxon>
    </lineage>
</organism>
<protein>
    <submittedName>
        <fullName evidence="5">N-alpha-acetyltransferase 15, NatA auxiliary subunit, variant 2</fullName>
    </submittedName>
</protein>
<evidence type="ECO:0000256" key="3">
    <source>
        <dbReference type="PROSITE-ProRule" id="PRU00339"/>
    </source>
</evidence>
<dbReference type="RefSeq" id="XP_051066266.1">
    <property type="nucleotide sequence ID" value="XM_051215735.1"/>
</dbReference>
<dbReference type="EMBL" id="AMPZ03000005">
    <property type="protein sequence ID" value="KAH9582836.1"/>
    <property type="molecule type" value="Genomic_DNA"/>
</dbReference>
<dbReference type="Pfam" id="PF12569">
    <property type="entry name" value="NatA_aux_su"/>
    <property type="match status" value="1"/>
</dbReference>
<dbReference type="PANTHER" id="PTHR22767:SF2">
    <property type="entry name" value="N(ALPHA)-ACETYLTRANSFERASE 15_16, ISOFORM A"/>
    <property type="match status" value="1"/>
</dbReference>
<dbReference type="FunFam" id="1.25.40.1040:FF:000003">
    <property type="entry name" value="N-terminal acetyltransferase A, auxiliary subunit"/>
    <property type="match status" value="1"/>
</dbReference>
<keyword evidence="6" id="KW-1185">Reference proteome</keyword>
<dbReference type="Gene3D" id="1.25.40.1040">
    <property type="match status" value="1"/>
</dbReference>
<keyword evidence="1" id="KW-0677">Repeat</keyword>
<dbReference type="Pfam" id="PF13181">
    <property type="entry name" value="TPR_8"/>
    <property type="match status" value="1"/>
</dbReference>
<dbReference type="PANTHER" id="PTHR22767">
    <property type="entry name" value="N-TERMINAL ACETYLTRANSFERASE-RELATED"/>
    <property type="match status" value="1"/>
</dbReference>
<evidence type="ECO:0000256" key="2">
    <source>
        <dbReference type="ARBA" id="ARBA00022803"/>
    </source>
</evidence>
<proteinExistence type="predicted"/>
<evidence type="ECO:0000256" key="4">
    <source>
        <dbReference type="SAM" id="MobiDB-lite"/>
    </source>
</evidence>
<dbReference type="InterPro" id="IPR011990">
    <property type="entry name" value="TPR-like_helical_dom_sf"/>
</dbReference>
<dbReference type="CTD" id="75577666"/>
<dbReference type="InterPro" id="IPR021183">
    <property type="entry name" value="NatA_aux_su"/>
</dbReference>
<keyword evidence="2 3" id="KW-0802">TPR repeat</keyword>
<reference evidence="5" key="3">
    <citation type="submission" date="2021-06" db="EMBL/GenBank/DDBJ databases">
        <title>Chromosome-level genome assembly for S. haematobium.</title>
        <authorList>
            <person name="Stroehlein A.J."/>
        </authorList>
    </citation>
    <scope>NUCLEOTIDE SEQUENCE</scope>
</reference>
<dbReference type="InterPro" id="IPR019734">
    <property type="entry name" value="TPR_rpt"/>
</dbReference>
<accession>A0A922IM73</accession>
<dbReference type="PROSITE" id="PS50005">
    <property type="entry name" value="TPR"/>
    <property type="match status" value="1"/>
</dbReference>
<dbReference type="GO" id="GO:0031415">
    <property type="term" value="C:NatA complex"/>
    <property type="evidence" value="ECO:0007669"/>
    <property type="project" value="TreeGrafter"/>
</dbReference>
<reference evidence="5" key="2">
    <citation type="journal article" date="2019" name="Gigascience">
        <title>High-quality Schistosoma haematobium genome achieved by single-molecule and long-range sequencing.</title>
        <authorList>
            <person name="Stroehlein A.J."/>
            <person name="Korhonen P.K."/>
            <person name="Chong T.M."/>
            <person name="Lim Y.L."/>
            <person name="Chan K.G."/>
            <person name="Webster B."/>
            <person name="Rollinson D."/>
            <person name="Brindley P.J."/>
            <person name="Gasser R.B."/>
            <person name="Young N.D."/>
        </authorList>
    </citation>
    <scope>NUCLEOTIDE SEQUENCE</scope>
</reference>
<feature type="region of interest" description="Disordered" evidence="4">
    <location>
        <begin position="586"/>
        <end position="657"/>
    </location>
</feature>
<evidence type="ECO:0000256" key="1">
    <source>
        <dbReference type="ARBA" id="ARBA00022737"/>
    </source>
</evidence>
<dbReference type="GeneID" id="75577666"/>
<reference evidence="5" key="1">
    <citation type="journal article" date="2012" name="Nat. Genet.">
        <title>Whole-genome sequence of Schistosoma haematobium.</title>
        <authorList>
            <person name="Young N.D."/>
            <person name="Jex A.R."/>
            <person name="Li B."/>
            <person name="Liu S."/>
            <person name="Yang L."/>
            <person name="Xiong Z."/>
            <person name="Li Y."/>
            <person name="Cantacessi C."/>
            <person name="Hall R.S."/>
            <person name="Xu X."/>
            <person name="Chen F."/>
            <person name="Wu X."/>
            <person name="Zerlotini A."/>
            <person name="Oliveira G."/>
            <person name="Hofmann A."/>
            <person name="Zhang G."/>
            <person name="Fang X."/>
            <person name="Kang Y."/>
            <person name="Campbell B.E."/>
            <person name="Loukas A."/>
            <person name="Ranganathan S."/>
            <person name="Rollinson D."/>
            <person name="Rinaldi G."/>
            <person name="Brindley P.J."/>
            <person name="Yang H."/>
            <person name="Wang J."/>
            <person name="Wang J."/>
            <person name="Gasser R.B."/>
        </authorList>
    </citation>
    <scope>NUCLEOTIDE SEQUENCE</scope>
</reference>
<feature type="compositionally biased region" description="Basic and acidic residues" evidence="4">
    <location>
        <begin position="614"/>
        <end position="634"/>
    </location>
</feature>
<dbReference type="PIRSF" id="PIRSF000422">
    <property type="entry name" value="N-terminal-AcTrfase-A_aux_su"/>
    <property type="match status" value="1"/>
</dbReference>
<reference evidence="5" key="4">
    <citation type="journal article" date="2022" name="PLoS Pathog.">
        <title>Chromosome-level genome of Schistosoma haematobium underpins genome-wide explorations of molecular variation.</title>
        <authorList>
            <person name="Stroehlein A.J."/>
            <person name="Korhonen P.K."/>
            <person name="Lee V.V."/>
            <person name="Ralph S.A."/>
            <person name="Mentink-Kane M."/>
            <person name="You H."/>
            <person name="McManus D.P."/>
            <person name="Tchuente L.T."/>
            <person name="Stothard J.R."/>
            <person name="Kaur P."/>
            <person name="Dudchenko O."/>
            <person name="Aiden E.L."/>
            <person name="Yang B."/>
            <person name="Yang H."/>
            <person name="Emery A.M."/>
            <person name="Webster B.L."/>
            <person name="Brindley P.J."/>
            <person name="Rollinson D."/>
            <person name="Chang B.C.H."/>
            <person name="Gasser R.B."/>
            <person name="Young N.D."/>
        </authorList>
    </citation>
    <scope>NUCLEOTIDE SEQUENCE</scope>
</reference>
<dbReference type="AlphaFoldDB" id="A0A922IM73"/>